<feature type="domain" description="Helicase MOV-10-like beta-barrel" evidence="15">
    <location>
        <begin position="360"/>
        <end position="430"/>
    </location>
</feature>
<dbReference type="CDD" id="cd18078">
    <property type="entry name" value="DEXXQc_Mov10L1"/>
    <property type="match status" value="1"/>
</dbReference>
<evidence type="ECO:0000256" key="7">
    <source>
        <dbReference type="ARBA" id="ARBA00022806"/>
    </source>
</evidence>
<evidence type="ECO:0000313" key="17">
    <source>
        <dbReference type="Proteomes" id="UP000001554"/>
    </source>
</evidence>
<keyword evidence="17" id="KW-1185">Reference proteome</keyword>
<evidence type="ECO:0000256" key="6">
    <source>
        <dbReference type="ARBA" id="ARBA00022801"/>
    </source>
</evidence>
<dbReference type="InterPro" id="IPR027417">
    <property type="entry name" value="P-loop_NTPase"/>
</dbReference>
<dbReference type="Pfam" id="PF13086">
    <property type="entry name" value="AAA_11"/>
    <property type="match status" value="2"/>
</dbReference>
<feature type="region of interest" description="Disordered" evidence="11">
    <location>
        <begin position="477"/>
        <end position="496"/>
    </location>
</feature>
<dbReference type="GO" id="GO:0035194">
    <property type="term" value="P:regulatory ncRNA-mediated post-transcriptional gene silencing"/>
    <property type="evidence" value="ECO:0000318"/>
    <property type="project" value="GO_Central"/>
</dbReference>
<dbReference type="KEGG" id="bfo:118415744"/>
<dbReference type="FunFam" id="3.40.50.300:FF:005398">
    <property type="entry name" value="Predicted protein"/>
    <property type="match status" value="1"/>
</dbReference>
<dbReference type="Pfam" id="PF13087">
    <property type="entry name" value="AAA_12"/>
    <property type="match status" value="1"/>
</dbReference>
<dbReference type="Proteomes" id="UP000001554">
    <property type="component" value="Chromosome 5"/>
</dbReference>
<dbReference type="GO" id="GO:0003723">
    <property type="term" value="F:RNA binding"/>
    <property type="evidence" value="ECO:0000318"/>
    <property type="project" value="GO_Central"/>
</dbReference>
<dbReference type="FunFam" id="3.40.50.300:FF:000864">
    <property type="entry name" value="Mov10-like RISC complex RNA helicase 1"/>
    <property type="match status" value="1"/>
</dbReference>
<feature type="domain" description="DNA2/NAM7 helicase helicase" evidence="12">
    <location>
        <begin position="616"/>
        <end position="687"/>
    </location>
</feature>
<feature type="compositionally biased region" description="Low complexity" evidence="11">
    <location>
        <begin position="958"/>
        <end position="970"/>
    </location>
</feature>
<dbReference type="Gene3D" id="3.40.50.300">
    <property type="entry name" value="P-loop containing nucleotide triphosphate hydrolases"/>
    <property type="match status" value="2"/>
</dbReference>
<dbReference type="OrthoDB" id="6513042at2759"/>
<dbReference type="GO" id="GO:0005829">
    <property type="term" value="C:cytosol"/>
    <property type="evidence" value="ECO:0000318"/>
    <property type="project" value="GO_Central"/>
</dbReference>
<comment type="catalytic activity">
    <reaction evidence="10">
        <text>ATP + H2O = ADP + phosphate + H(+)</text>
        <dbReference type="Rhea" id="RHEA:13065"/>
        <dbReference type="ChEBI" id="CHEBI:15377"/>
        <dbReference type="ChEBI" id="CHEBI:15378"/>
        <dbReference type="ChEBI" id="CHEBI:30616"/>
        <dbReference type="ChEBI" id="CHEBI:43474"/>
        <dbReference type="ChEBI" id="CHEBI:456216"/>
        <dbReference type="EC" id="3.6.4.13"/>
    </reaction>
</comment>
<feature type="domain" description="Helicase MOV-10 helical" evidence="16">
    <location>
        <begin position="309"/>
        <end position="347"/>
    </location>
</feature>
<proteinExistence type="inferred from homology"/>
<feature type="compositionally biased region" description="Basic and acidic residues" evidence="11">
    <location>
        <begin position="1018"/>
        <end position="1034"/>
    </location>
</feature>
<gene>
    <name evidence="18 19" type="primary">LOC118415744</name>
</gene>
<dbReference type="GeneID" id="118415744"/>
<dbReference type="RefSeq" id="XP_035676427.1">
    <property type="nucleotide sequence ID" value="XM_035820534.1"/>
</dbReference>
<feature type="region of interest" description="Disordered" evidence="11">
    <location>
        <begin position="1182"/>
        <end position="1215"/>
    </location>
</feature>
<feature type="region of interest" description="Disordered" evidence="11">
    <location>
        <begin position="1100"/>
        <end position="1119"/>
    </location>
</feature>
<dbReference type="Pfam" id="PF14444">
    <property type="entry name" value="S1-like"/>
    <property type="match status" value="2"/>
</dbReference>
<dbReference type="CDD" id="cd18808">
    <property type="entry name" value="SF1_C_Upf1"/>
    <property type="match status" value="1"/>
</dbReference>
<evidence type="ECO:0000259" key="13">
    <source>
        <dbReference type="Pfam" id="PF13087"/>
    </source>
</evidence>
<reference evidence="17" key="1">
    <citation type="journal article" date="2020" name="Nat. Ecol. Evol.">
        <title>Deeply conserved synteny resolves early events in vertebrate evolution.</title>
        <authorList>
            <person name="Simakov O."/>
            <person name="Marletaz F."/>
            <person name="Yue J.X."/>
            <person name="O'Connell B."/>
            <person name="Jenkins J."/>
            <person name="Brandt A."/>
            <person name="Calef R."/>
            <person name="Tung C.H."/>
            <person name="Huang T.K."/>
            <person name="Schmutz J."/>
            <person name="Satoh N."/>
            <person name="Yu J.K."/>
            <person name="Putnam N.H."/>
            <person name="Green R.E."/>
            <person name="Rokhsar D.S."/>
        </authorList>
    </citation>
    <scope>NUCLEOTIDE SEQUENCE [LARGE SCALE GENOMIC DNA]</scope>
    <source>
        <strain evidence="17">S238N-H82</strain>
    </source>
</reference>
<evidence type="ECO:0000256" key="5">
    <source>
        <dbReference type="ARBA" id="ARBA00022741"/>
    </source>
</evidence>
<dbReference type="SUPFAM" id="SSF52540">
    <property type="entry name" value="P-loop containing nucleoside triphosphate hydrolases"/>
    <property type="match status" value="1"/>
</dbReference>
<feature type="domain" description="S1-like RNA binding" evidence="14">
    <location>
        <begin position="60"/>
        <end position="102"/>
    </location>
</feature>
<dbReference type="GO" id="GO:0003724">
    <property type="term" value="F:RNA helicase activity"/>
    <property type="evidence" value="ECO:0007669"/>
    <property type="project" value="UniProtKB-EC"/>
</dbReference>
<evidence type="ECO:0000256" key="3">
    <source>
        <dbReference type="ARBA" id="ARBA00012552"/>
    </source>
</evidence>
<feature type="domain" description="DNA2/NAM7 helicase-like C-terminal" evidence="13">
    <location>
        <begin position="696"/>
        <end position="909"/>
    </location>
</feature>
<dbReference type="Pfam" id="PF21634">
    <property type="entry name" value="MOV-10_beta-barrel"/>
    <property type="match status" value="1"/>
</dbReference>
<keyword evidence="5" id="KW-0547">Nucleotide-binding</keyword>
<organism evidence="17 19">
    <name type="scientific">Branchiostoma floridae</name>
    <name type="common">Florida lancelet</name>
    <name type="synonym">Amphioxus</name>
    <dbReference type="NCBI Taxonomy" id="7739"/>
    <lineage>
        <taxon>Eukaryota</taxon>
        <taxon>Metazoa</taxon>
        <taxon>Chordata</taxon>
        <taxon>Cephalochordata</taxon>
        <taxon>Leptocardii</taxon>
        <taxon>Amphioxiformes</taxon>
        <taxon>Branchiostomatidae</taxon>
        <taxon>Branchiostoma</taxon>
    </lineage>
</organism>
<dbReference type="InterPro" id="IPR041679">
    <property type="entry name" value="DNA2/NAM7-like_C"/>
</dbReference>
<feature type="region of interest" description="Disordered" evidence="11">
    <location>
        <begin position="15"/>
        <end position="49"/>
    </location>
</feature>
<evidence type="ECO:0000256" key="9">
    <source>
        <dbReference type="ARBA" id="ARBA00023158"/>
    </source>
</evidence>
<dbReference type="InterPro" id="IPR025223">
    <property type="entry name" value="S1-like_RNA-bd_dom"/>
</dbReference>
<dbReference type="InterPro" id="IPR049079">
    <property type="entry name" value="Mov-10_helical"/>
</dbReference>
<dbReference type="EC" id="3.6.4.13" evidence="3"/>
<keyword evidence="9" id="KW-0943">RNA-mediated gene silencing</keyword>
<feature type="region of interest" description="Disordered" evidence="11">
    <location>
        <begin position="952"/>
        <end position="1044"/>
    </location>
</feature>
<feature type="compositionally biased region" description="Acidic residues" evidence="11">
    <location>
        <begin position="20"/>
        <end position="37"/>
    </location>
</feature>
<dbReference type="Pfam" id="PF21635">
    <property type="entry name" value="Mov-10_helical"/>
    <property type="match status" value="1"/>
</dbReference>
<evidence type="ECO:0000256" key="2">
    <source>
        <dbReference type="ARBA" id="ARBA00005601"/>
    </source>
</evidence>
<evidence type="ECO:0000313" key="19">
    <source>
        <dbReference type="RefSeq" id="XP_035676428.1"/>
    </source>
</evidence>
<evidence type="ECO:0000256" key="11">
    <source>
        <dbReference type="SAM" id="MobiDB-lite"/>
    </source>
</evidence>
<reference evidence="18 19" key="2">
    <citation type="submission" date="2025-04" db="UniProtKB">
        <authorList>
            <consortium name="RefSeq"/>
        </authorList>
    </citation>
    <scope>IDENTIFICATION</scope>
    <source>
        <strain evidence="18 19">S238N-H82</strain>
        <tissue evidence="18 19">Testes</tissue>
    </source>
</reference>
<accession>A0A9J7L5S6</accession>
<dbReference type="InterPro" id="IPR047187">
    <property type="entry name" value="SF1_C_Upf1"/>
</dbReference>
<sequence>MLTAVTKVLSLITGLHTESEDSSESETESSVSDDTDTLESSNVGKSATHDREEVSLEWNFSGIVTQFSHNYGLVDDTVYFSRGVVQGSEVKLGSPVQVTAKRSGPTAGWCAEVIMLITPGGWEEDESGMTGHTVGMVTDVTQNTVVIDYVRTVNMDCAVAGYRPCKGDWVKAETSEGGTVQVEPLRSQLLTGRVSQVRGETGVVDGEVLFWPQVCVDGYIPSRGDWVEVTAMESTQGHYSWRATSVTPLKRPPRDRFPNKLKSWQTQKVQDGWVVPGQSPFRRKPVRFPVHLPQYPVPDMLRDCVFEGRDVKKIMPVLCKPLTMTDYARYWSCLLHLEELQMEIDIHEFDMINESLQPCGEYLSLTVPGLAEGRPSVLIGDKVVLTSPGAGDCSPSYEGYVHEVLREEVLLKFHQDFHSSYNGEPYNVFFMFNRSTLRRCHQAVNFAHNLGSQVLFPSQPTLSPPLVNCDLVSNNTQLPAGKRNHSGAQPSKGGRSLGAPLPLFNSRLNRQQRAAVTRILRAEARPAPYVLFGPPGTGKTVTLVEAILQVFHTLPYSRIIACTPSNSAADLLAERLHSSGKVKQADMVRLNAFQRVQEIPESIERYCMDGDQLEQVSRRRIIVATCSTAGLLYSLGLCSGHFTHVFVDEAGQATEPECLIPVGLCAGVQSQVVLSGDPMQLGPVLQSHLAKDLGLGQSLLERLMTSGPYLRDSNRFSQHGAYNPMLVTKLVCNYRSHPALLKLPSELFYHGDLLTLADPSLTRQLEDWEGLPCKGCPIIFHGTEGEDMREGSSPSWFNPVEAVQVLRYTQLLIGGSVKQSDVGIITPYRKQVEKLRLLLGSVGLDEVKVGSVEEFQGQERLIIIISTVRSTTNMVKFDTQHTLGFLSNPKRFNVSITRAQALLIMVGNPHVLGQDQYWLSHLQYCVDKGAYTGCSLPSTVKVKRDTSCGTCDVQHTGSNSSLPTTNSPPSDQLDKPDSQLTEPLAPQSISNTRISRLDRDVDECNLNVSNQDVGTPERGPREDNNVAHSEEKMEPTLGGQSGWKGRVKGNTFQQPPTVILIENQVKEKSKDANSVNHTNMDSAVAGVKNEDHFGSNIKQAEVRKKEDSGSGCSVPELPSTAIQNSSNVQALPNGREPMMQNNCSPDSRLQDVQNMTQEKNGDMRYADIANCQVIRDKSGDVCDYSSMPSLSDGESDQHDSDVIVESSYEETGDEM</sequence>
<dbReference type="PANTHER" id="PTHR45418:SF1">
    <property type="entry name" value="CANCER_TESTIS ANTIGEN 55"/>
    <property type="match status" value="1"/>
</dbReference>
<dbReference type="InterPro" id="IPR049080">
    <property type="entry name" value="MOV-10-like_beta-barrel"/>
</dbReference>
<evidence type="ECO:0000259" key="16">
    <source>
        <dbReference type="Pfam" id="PF21635"/>
    </source>
</evidence>
<evidence type="ECO:0000256" key="10">
    <source>
        <dbReference type="ARBA" id="ARBA00047984"/>
    </source>
</evidence>
<evidence type="ECO:0000259" key="15">
    <source>
        <dbReference type="Pfam" id="PF21634"/>
    </source>
</evidence>
<evidence type="ECO:0000313" key="18">
    <source>
        <dbReference type="RefSeq" id="XP_035676427.1"/>
    </source>
</evidence>
<comment type="similarity">
    <text evidence="2">Belongs to the DNA2/NAM7 helicase family. SDE3 subfamily.</text>
</comment>
<feature type="domain" description="DNA2/NAM7 helicase helicase" evidence="12">
    <location>
        <begin position="508"/>
        <end position="609"/>
    </location>
</feature>
<dbReference type="GO" id="GO:0016787">
    <property type="term" value="F:hydrolase activity"/>
    <property type="evidence" value="ECO:0007669"/>
    <property type="project" value="UniProtKB-KW"/>
</dbReference>
<evidence type="ECO:0000259" key="14">
    <source>
        <dbReference type="Pfam" id="PF14444"/>
    </source>
</evidence>
<keyword evidence="8" id="KW-0067">ATP-binding</keyword>
<keyword evidence="4" id="KW-0963">Cytoplasm</keyword>
<dbReference type="AlphaFoldDB" id="A0A9J7L5S6"/>
<feature type="domain" description="S1-like RNA binding" evidence="14">
    <location>
        <begin position="190"/>
        <end position="244"/>
    </location>
</feature>
<keyword evidence="7" id="KW-0347">Helicase</keyword>
<comment type="subcellular location">
    <subcellularLocation>
        <location evidence="1">Cytoplasm</location>
    </subcellularLocation>
</comment>
<name>A0A9J7L5S6_BRAFL</name>
<evidence type="ECO:0000256" key="8">
    <source>
        <dbReference type="ARBA" id="ARBA00022840"/>
    </source>
</evidence>
<evidence type="ECO:0000256" key="1">
    <source>
        <dbReference type="ARBA" id="ARBA00004496"/>
    </source>
</evidence>
<evidence type="ECO:0000256" key="4">
    <source>
        <dbReference type="ARBA" id="ARBA00022490"/>
    </source>
</evidence>
<protein>
    <recommendedName>
        <fullName evidence="3">RNA helicase</fullName>
        <ecNumber evidence="3">3.6.4.13</ecNumber>
    </recommendedName>
</protein>
<dbReference type="InterPro" id="IPR041677">
    <property type="entry name" value="DNA2/NAM7_AAA_11"/>
</dbReference>
<dbReference type="GO" id="GO:0043186">
    <property type="term" value="C:P granule"/>
    <property type="evidence" value="ECO:0000318"/>
    <property type="project" value="GO_Central"/>
</dbReference>
<dbReference type="PANTHER" id="PTHR45418">
    <property type="entry name" value="CANCER/TESTIS ANTIGEN 55"/>
    <property type="match status" value="1"/>
</dbReference>
<evidence type="ECO:0000259" key="12">
    <source>
        <dbReference type="Pfam" id="PF13086"/>
    </source>
</evidence>
<dbReference type="RefSeq" id="XP_035676428.1">
    <property type="nucleotide sequence ID" value="XM_035820535.1"/>
</dbReference>
<keyword evidence="6" id="KW-0378">Hydrolase</keyword>
<dbReference type="GO" id="GO:0005524">
    <property type="term" value="F:ATP binding"/>
    <property type="evidence" value="ECO:0007669"/>
    <property type="project" value="UniProtKB-KW"/>
</dbReference>